<evidence type="ECO:0000256" key="2">
    <source>
        <dbReference type="ARBA" id="ARBA00004496"/>
    </source>
</evidence>
<dbReference type="GO" id="GO:0006935">
    <property type="term" value="P:chemotaxis"/>
    <property type="evidence" value="ECO:0007669"/>
    <property type="project" value="UniProtKB-KW"/>
</dbReference>
<dbReference type="SMART" id="SM00073">
    <property type="entry name" value="HPT"/>
    <property type="match status" value="1"/>
</dbReference>
<evidence type="ECO:0000259" key="15">
    <source>
        <dbReference type="PROSITE" id="PS50109"/>
    </source>
</evidence>
<feature type="modified residue" description="Phosphohistidine" evidence="14">
    <location>
        <position position="49"/>
    </location>
</feature>
<dbReference type="Gene3D" id="2.30.30.40">
    <property type="entry name" value="SH3 Domains"/>
    <property type="match status" value="1"/>
</dbReference>
<evidence type="ECO:0000256" key="7">
    <source>
        <dbReference type="ARBA" id="ARBA00022553"/>
    </source>
</evidence>
<dbReference type="EMBL" id="CP120678">
    <property type="protein sequence ID" value="WIW69920.1"/>
    <property type="molecule type" value="Genomic_DNA"/>
</dbReference>
<reference evidence="18" key="1">
    <citation type="submission" date="2023-03" db="EMBL/GenBank/DDBJ databases">
        <title>Selenobaculum gbiensis gen. nov. sp. nov., a new bacterium isolated from the gut microbiota of IBD patient.</title>
        <authorList>
            <person name="Yeo S."/>
            <person name="Park H."/>
            <person name="Huh C.S."/>
        </authorList>
    </citation>
    <scope>NUCLEOTIDE SEQUENCE</scope>
    <source>
        <strain evidence="18">ICN-92133</strain>
    </source>
</reference>
<evidence type="ECO:0000256" key="1">
    <source>
        <dbReference type="ARBA" id="ARBA00000085"/>
    </source>
</evidence>
<evidence type="ECO:0000256" key="3">
    <source>
        <dbReference type="ARBA" id="ARBA00012438"/>
    </source>
</evidence>
<dbReference type="InterPro" id="IPR004358">
    <property type="entry name" value="Sig_transdc_His_kin-like_C"/>
</dbReference>
<comment type="function">
    <text evidence="13">Involved in the transmission of sensory signals from the chemoreceptors to the flagellar motors. CheA is autophosphorylated; it can transfer its phosphate group to either CheB or CheY.</text>
</comment>
<dbReference type="CDD" id="cd16916">
    <property type="entry name" value="HATPase_CheA-like"/>
    <property type="match status" value="1"/>
</dbReference>
<keyword evidence="7 14" id="KW-0597">Phosphoprotein</keyword>
<accession>A0A9Y2ETF4</accession>
<keyword evidence="9" id="KW-0547">Nucleotide-binding</keyword>
<dbReference type="InterPro" id="IPR036890">
    <property type="entry name" value="HATPase_C_sf"/>
</dbReference>
<dbReference type="InterPro" id="IPR002545">
    <property type="entry name" value="CheW-lke_dom"/>
</dbReference>
<dbReference type="Pfam" id="PF01584">
    <property type="entry name" value="CheW"/>
    <property type="match status" value="1"/>
</dbReference>
<gene>
    <name evidence="18" type="ORF">P3F81_08320</name>
</gene>
<keyword evidence="19" id="KW-1185">Reference proteome</keyword>
<keyword evidence="6" id="KW-0145">Chemotaxis</keyword>
<evidence type="ECO:0000259" key="16">
    <source>
        <dbReference type="PROSITE" id="PS50851"/>
    </source>
</evidence>
<evidence type="ECO:0000256" key="5">
    <source>
        <dbReference type="ARBA" id="ARBA00022490"/>
    </source>
</evidence>
<proteinExistence type="predicted"/>
<dbReference type="SUPFAM" id="SSF50341">
    <property type="entry name" value="CheW-like"/>
    <property type="match status" value="1"/>
</dbReference>
<dbReference type="FunFam" id="3.30.565.10:FF:000016">
    <property type="entry name" value="Chemotaxis protein CheA, putative"/>
    <property type="match status" value="1"/>
</dbReference>
<dbReference type="CDD" id="cd00088">
    <property type="entry name" value="HPT"/>
    <property type="match status" value="1"/>
</dbReference>
<sequence>MGNVHEPMMEMFIFETNQLLEQLEQLTIQSEKNGAFNNDEVNEVFRIMHTIKGSSAMMLVNEVSSLSHAIEDIFYYIREKNPPNIDCSGLTDIILSAADFIKGEISKIEDGHDADGIADNLVEETKSFLTNLKSINGDISENSEKKKSSPKQQYYIGADKNIKSNQELNVFDATIFFELDCEMENIRGYAVLNALQDVVSEIYYKPENILEDDDTVLAIRTNGFQICLTTDKSYEEIEQILNQTIFLRKLELKKLDSVQECEYWPKEQKVVKEIVIEDLPIKPILTEKSLKPESHEGIITQSMISVNVRKLDHLMDLVGELVIAEAMVTQNPDLKDLELENFYKASRQLRKISAELQDSVMSIRMVPLNATFQKMNRIVRDMSKKLDKKVELVLVGEDTEVDKNVIEHISDPLMHLIRNSIDHGIEMPEERSAVGKPIKGRVTLEAQNAGNEVIINIIDDGRGLNREKILERARNNGLITKTESELTDKEIYSFIFAPGFSTKEKVTEFSGRGVGMDVVVQNIKAVGGNILLDSIQGKGSTITLKIPLTLAIVDGMTVEVGKSSYTIPIMSIRESFRPAKKQILVDTNGNELIMVRGQCYPIIRLHKFYDIETNVIDLTKGIIVMVESEHMTMAIFADNLVGVQQIVVKPVPNYIKKISNMAGITGCTLLGDGSISLILDAIGLSNKI</sequence>
<dbReference type="Pfam" id="PF02895">
    <property type="entry name" value="H-kinase_dim"/>
    <property type="match status" value="1"/>
</dbReference>
<dbReference type="PROSITE" id="PS50894">
    <property type="entry name" value="HPT"/>
    <property type="match status" value="1"/>
</dbReference>
<evidence type="ECO:0000256" key="13">
    <source>
        <dbReference type="ARBA" id="ARBA00035100"/>
    </source>
</evidence>
<keyword evidence="5" id="KW-0963">Cytoplasm</keyword>
<dbReference type="SMART" id="SM00260">
    <property type="entry name" value="CheW"/>
    <property type="match status" value="1"/>
</dbReference>
<comment type="subcellular location">
    <subcellularLocation>
        <location evidence="2">Cytoplasm</location>
    </subcellularLocation>
</comment>
<dbReference type="Gene3D" id="1.10.287.560">
    <property type="entry name" value="Histidine kinase CheA-like, homodimeric domain"/>
    <property type="match status" value="1"/>
</dbReference>
<dbReference type="SUPFAM" id="SSF47226">
    <property type="entry name" value="Histidine-containing phosphotransfer domain, HPT domain"/>
    <property type="match status" value="1"/>
</dbReference>
<dbReference type="InterPro" id="IPR037052">
    <property type="entry name" value="CheA-like_P2_sf"/>
</dbReference>
<evidence type="ECO:0000256" key="10">
    <source>
        <dbReference type="ARBA" id="ARBA00022777"/>
    </source>
</evidence>
<evidence type="ECO:0000313" key="19">
    <source>
        <dbReference type="Proteomes" id="UP001243623"/>
    </source>
</evidence>
<dbReference type="Proteomes" id="UP001243623">
    <property type="component" value="Chromosome"/>
</dbReference>
<feature type="domain" description="HPt" evidence="17">
    <location>
        <begin position="1"/>
        <end position="108"/>
    </location>
</feature>
<dbReference type="AlphaFoldDB" id="A0A9Y2ETF4"/>
<dbReference type="GO" id="GO:0000155">
    <property type="term" value="F:phosphorelay sensor kinase activity"/>
    <property type="evidence" value="ECO:0007669"/>
    <property type="project" value="InterPro"/>
</dbReference>
<evidence type="ECO:0000256" key="4">
    <source>
        <dbReference type="ARBA" id="ARBA00021495"/>
    </source>
</evidence>
<dbReference type="InterPro" id="IPR037006">
    <property type="entry name" value="CheA-like_homodim_sf"/>
</dbReference>
<keyword evidence="8" id="KW-0808">Transferase</keyword>
<dbReference type="PROSITE" id="PS50109">
    <property type="entry name" value="HIS_KIN"/>
    <property type="match status" value="1"/>
</dbReference>
<name>A0A9Y2ETF4_9FIRM</name>
<keyword evidence="10" id="KW-0418">Kinase</keyword>
<dbReference type="InterPro" id="IPR004105">
    <property type="entry name" value="CheA-like_dim"/>
</dbReference>
<dbReference type="InterPro" id="IPR036097">
    <property type="entry name" value="HisK_dim/P_sf"/>
</dbReference>
<dbReference type="PRINTS" id="PR00344">
    <property type="entry name" value="BCTRLSENSOR"/>
</dbReference>
<dbReference type="Gene3D" id="1.20.120.160">
    <property type="entry name" value="HPT domain"/>
    <property type="match status" value="1"/>
</dbReference>
<dbReference type="PROSITE" id="PS50851">
    <property type="entry name" value="CHEW"/>
    <property type="match status" value="1"/>
</dbReference>
<evidence type="ECO:0000256" key="11">
    <source>
        <dbReference type="ARBA" id="ARBA00022840"/>
    </source>
</evidence>
<dbReference type="InterPro" id="IPR051315">
    <property type="entry name" value="Bact_Chemotaxis_CheA"/>
</dbReference>
<dbReference type="KEGG" id="sgbi:P3F81_08320"/>
<protein>
    <recommendedName>
        <fullName evidence="4">Chemotaxis protein CheA</fullName>
        <ecNumber evidence="3">2.7.13.3</ecNumber>
    </recommendedName>
</protein>
<dbReference type="RefSeq" id="WP_309320298.1">
    <property type="nucleotide sequence ID" value="NZ_CP120678.1"/>
</dbReference>
<keyword evidence="11" id="KW-0067">ATP-binding</keyword>
<dbReference type="InterPro" id="IPR008207">
    <property type="entry name" value="Sig_transdc_His_kin_Hpt_dom"/>
</dbReference>
<dbReference type="InterPro" id="IPR035891">
    <property type="entry name" value="CheY-binding_CheA"/>
</dbReference>
<evidence type="ECO:0000256" key="6">
    <source>
        <dbReference type="ARBA" id="ARBA00022500"/>
    </source>
</evidence>
<dbReference type="InterPro" id="IPR010808">
    <property type="entry name" value="CheA_P2-bd"/>
</dbReference>
<dbReference type="Gene3D" id="3.30.565.10">
    <property type="entry name" value="Histidine kinase-like ATPase, C-terminal domain"/>
    <property type="match status" value="1"/>
</dbReference>
<dbReference type="EC" id="2.7.13.3" evidence="3"/>
<keyword evidence="12" id="KW-0902">Two-component regulatory system</keyword>
<dbReference type="Pfam" id="PF07194">
    <property type="entry name" value="P2"/>
    <property type="match status" value="1"/>
</dbReference>
<evidence type="ECO:0000256" key="9">
    <source>
        <dbReference type="ARBA" id="ARBA00022741"/>
    </source>
</evidence>
<dbReference type="InterPro" id="IPR003594">
    <property type="entry name" value="HATPase_dom"/>
</dbReference>
<dbReference type="InterPro" id="IPR036641">
    <property type="entry name" value="HPT_dom_sf"/>
</dbReference>
<dbReference type="SMART" id="SM00387">
    <property type="entry name" value="HATPase_c"/>
    <property type="match status" value="1"/>
</dbReference>
<dbReference type="InterPro" id="IPR036061">
    <property type="entry name" value="CheW-like_dom_sf"/>
</dbReference>
<evidence type="ECO:0000256" key="14">
    <source>
        <dbReference type="PROSITE-ProRule" id="PRU00110"/>
    </source>
</evidence>
<dbReference type="InterPro" id="IPR005467">
    <property type="entry name" value="His_kinase_dom"/>
</dbReference>
<dbReference type="SMART" id="SM01231">
    <property type="entry name" value="H-kinase_dim"/>
    <property type="match status" value="1"/>
</dbReference>
<evidence type="ECO:0000256" key="8">
    <source>
        <dbReference type="ARBA" id="ARBA00022679"/>
    </source>
</evidence>
<evidence type="ECO:0000259" key="17">
    <source>
        <dbReference type="PROSITE" id="PS50894"/>
    </source>
</evidence>
<feature type="domain" description="Histidine kinase" evidence="15">
    <location>
        <begin position="346"/>
        <end position="550"/>
    </location>
</feature>
<dbReference type="PANTHER" id="PTHR43395">
    <property type="entry name" value="SENSOR HISTIDINE KINASE CHEA"/>
    <property type="match status" value="1"/>
</dbReference>
<feature type="domain" description="CheW-like" evidence="16">
    <location>
        <begin position="552"/>
        <end position="688"/>
    </location>
</feature>
<dbReference type="Gene3D" id="3.30.70.1110">
    <property type="entry name" value="Histidine kinase CheA-like, P2 response regulator-binding domain"/>
    <property type="match status" value="1"/>
</dbReference>
<dbReference type="SUPFAM" id="SSF55052">
    <property type="entry name" value="CheY-binding domain of CheA"/>
    <property type="match status" value="1"/>
</dbReference>
<dbReference type="GO" id="GO:0005524">
    <property type="term" value="F:ATP binding"/>
    <property type="evidence" value="ECO:0007669"/>
    <property type="project" value="UniProtKB-KW"/>
</dbReference>
<dbReference type="SUPFAM" id="SSF47384">
    <property type="entry name" value="Homodimeric domain of signal transducing histidine kinase"/>
    <property type="match status" value="1"/>
</dbReference>
<comment type="catalytic activity">
    <reaction evidence="1">
        <text>ATP + protein L-histidine = ADP + protein N-phospho-L-histidine.</text>
        <dbReference type="EC" id="2.7.13.3"/>
    </reaction>
</comment>
<organism evidence="18 19">
    <name type="scientific">Selenobaculum gibii</name>
    <dbReference type="NCBI Taxonomy" id="3054208"/>
    <lineage>
        <taxon>Bacteria</taxon>
        <taxon>Bacillati</taxon>
        <taxon>Bacillota</taxon>
        <taxon>Negativicutes</taxon>
        <taxon>Selenomonadales</taxon>
        <taxon>Selenomonadaceae</taxon>
        <taxon>Selenobaculum</taxon>
    </lineage>
</organism>
<dbReference type="PANTHER" id="PTHR43395:SF10">
    <property type="entry name" value="CHEMOTAXIS PROTEIN CHEA"/>
    <property type="match status" value="1"/>
</dbReference>
<dbReference type="GO" id="GO:0005737">
    <property type="term" value="C:cytoplasm"/>
    <property type="evidence" value="ECO:0007669"/>
    <property type="project" value="UniProtKB-SubCell"/>
</dbReference>
<evidence type="ECO:0000313" key="18">
    <source>
        <dbReference type="EMBL" id="WIW69920.1"/>
    </source>
</evidence>
<dbReference type="Pfam" id="PF01627">
    <property type="entry name" value="Hpt"/>
    <property type="match status" value="1"/>
</dbReference>
<dbReference type="SUPFAM" id="SSF55874">
    <property type="entry name" value="ATPase domain of HSP90 chaperone/DNA topoisomerase II/histidine kinase"/>
    <property type="match status" value="1"/>
</dbReference>
<dbReference type="Pfam" id="PF02518">
    <property type="entry name" value="HATPase_c"/>
    <property type="match status" value="1"/>
</dbReference>
<evidence type="ECO:0000256" key="12">
    <source>
        <dbReference type="ARBA" id="ARBA00023012"/>
    </source>
</evidence>